<evidence type="ECO:0000313" key="1">
    <source>
        <dbReference type="EMBL" id="EMF15098.1"/>
    </source>
</evidence>
<dbReference type="HOGENOM" id="CLU_2238290_0_0_1"/>
<dbReference type="Proteomes" id="UP000016931">
    <property type="component" value="Unassembled WGS sequence"/>
</dbReference>
<reference evidence="1 2" key="1">
    <citation type="journal article" date="2012" name="PLoS Pathog.">
        <title>Diverse lifestyles and strategies of plant pathogenesis encoded in the genomes of eighteen Dothideomycetes fungi.</title>
        <authorList>
            <person name="Ohm R.A."/>
            <person name="Feau N."/>
            <person name="Henrissat B."/>
            <person name="Schoch C.L."/>
            <person name="Horwitz B.A."/>
            <person name="Barry K.W."/>
            <person name="Condon B.J."/>
            <person name="Copeland A.C."/>
            <person name="Dhillon B."/>
            <person name="Glaser F."/>
            <person name="Hesse C.N."/>
            <person name="Kosti I."/>
            <person name="LaButti K."/>
            <person name="Lindquist E.A."/>
            <person name="Lucas S."/>
            <person name="Salamov A.A."/>
            <person name="Bradshaw R.E."/>
            <person name="Ciuffetti L."/>
            <person name="Hamelin R.C."/>
            <person name="Kema G.H.J."/>
            <person name="Lawrence C."/>
            <person name="Scott J.A."/>
            <person name="Spatafora J.W."/>
            <person name="Turgeon B.G."/>
            <person name="de Wit P.J.G.M."/>
            <person name="Zhong S."/>
            <person name="Goodwin S.B."/>
            <person name="Grigoriev I.V."/>
        </authorList>
    </citation>
    <scope>NUCLEOTIDE SEQUENCE [LARGE SCALE GENOMIC DNA]</scope>
    <source>
        <strain evidence="1 2">SO2202</strain>
    </source>
</reference>
<accession>M3CMQ9</accession>
<sequence length="105" mass="11892">MSVTHMVSQCALYHSKRPLISIWSCVEVTATKPTWCNSEYQNTRTIAPPCILRLLVTFLVGLGWCPSPSPFSPLLSSPLLSPVLFLIRFPYCYRRKGLVGERTVY</sequence>
<dbReference type="EMBL" id="KB456261">
    <property type="protein sequence ID" value="EMF15098.1"/>
    <property type="molecule type" value="Genomic_DNA"/>
</dbReference>
<dbReference type="RefSeq" id="XP_016763219.1">
    <property type="nucleotide sequence ID" value="XM_016904061.1"/>
</dbReference>
<proteinExistence type="predicted"/>
<evidence type="ECO:0000313" key="2">
    <source>
        <dbReference type="Proteomes" id="UP000016931"/>
    </source>
</evidence>
<organism evidence="1 2">
    <name type="scientific">Sphaerulina musiva (strain SO2202)</name>
    <name type="common">Poplar stem canker fungus</name>
    <name type="synonym">Septoria musiva</name>
    <dbReference type="NCBI Taxonomy" id="692275"/>
    <lineage>
        <taxon>Eukaryota</taxon>
        <taxon>Fungi</taxon>
        <taxon>Dikarya</taxon>
        <taxon>Ascomycota</taxon>
        <taxon>Pezizomycotina</taxon>
        <taxon>Dothideomycetes</taxon>
        <taxon>Dothideomycetidae</taxon>
        <taxon>Mycosphaerellales</taxon>
        <taxon>Mycosphaerellaceae</taxon>
        <taxon>Sphaerulina</taxon>
    </lineage>
</organism>
<name>M3CMQ9_SPHMS</name>
<gene>
    <name evidence="1" type="ORF">SEPMUDRAFT_147064</name>
</gene>
<dbReference type="GeneID" id="27901198"/>
<keyword evidence="2" id="KW-1185">Reference proteome</keyword>
<protein>
    <submittedName>
        <fullName evidence="1">Uncharacterized protein</fullName>
    </submittedName>
</protein>
<dbReference type="AlphaFoldDB" id="M3CMQ9"/>